<comment type="caution">
    <text evidence="2">The sequence shown here is derived from an EMBL/GenBank/DDBJ whole genome shotgun (WGS) entry which is preliminary data.</text>
</comment>
<dbReference type="Proteomes" id="UP000241647">
    <property type="component" value="Unassembled WGS sequence"/>
</dbReference>
<organism evidence="2 3">
    <name type="scientific">Nocardia nova</name>
    <dbReference type="NCBI Taxonomy" id="37330"/>
    <lineage>
        <taxon>Bacteria</taxon>
        <taxon>Bacillati</taxon>
        <taxon>Actinomycetota</taxon>
        <taxon>Actinomycetes</taxon>
        <taxon>Mycobacteriales</taxon>
        <taxon>Nocardiaceae</taxon>
        <taxon>Nocardia</taxon>
    </lineage>
</organism>
<proteinExistence type="predicted"/>
<evidence type="ECO:0000313" key="3">
    <source>
        <dbReference type="Proteomes" id="UP000241647"/>
    </source>
</evidence>
<evidence type="ECO:0000256" key="1">
    <source>
        <dbReference type="SAM" id="MobiDB-lite"/>
    </source>
</evidence>
<name>A0A2T2Z914_9NOCA</name>
<evidence type="ECO:0000313" key="2">
    <source>
        <dbReference type="EMBL" id="PSR64254.1"/>
    </source>
</evidence>
<accession>A0A2T2Z914</accession>
<dbReference type="EMBL" id="PYHS01000004">
    <property type="protein sequence ID" value="PSR64254.1"/>
    <property type="molecule type" value="Genomic_DNA"/>
</dbReference>
<dbReference type="AlphaFoldDB" id="A0A2T2Z914"/>
<feature type="region of interest" description="Disordered" evidence="1">
    <location>
        <begin position="111"/>
        <end position="137"/>
    </location>
</feature>
<reference evidence="2 3" key="1">
    <citation type="submission" date="2018-02" db="EMBL/GenBank/DDBJ databases">
        <title>8 Nocardia nova and 1 Nocardia cyriacigeorgica strain used for evolution to TMP-SMX.</title>
        <authorList>
            <person name="Mehta H."/>
            <person name="Weng J."/>
            <person name="Shamoo Y."/>
        </authorList>
    </citation>
    <scope>NUCLEOTIDE SEQUENCE [LARGE SCALE GENOMIC DNA]</scope>
    <source>
        <strain evidence="2 3">ATCC 33727</strain>
    </source>
</reference>
<gene>
    <name evidence="2" type="ORF">C8259_10765</name>
</gene>
<sequence>MPSRHPRMPHARDSAAPIRRWSTARRKLATDVCIADGSGRIPEARWMRAMTFERLVRDEKFVSEIATTTVGRLGLDRPTSVVTANALVQLNKTVALVSQAHTRALEYGAETLSTVSQSPSPASGRRRPPRSSPISSWWLPQSAKTRTWLIVGDAKDYEQVRSRIQATRLLKGFLQVAFGAEAAEAWARRPTGICGVATGRRAPRSVAGILSRVG</sequence>
<protein>
    <submittedName>
        <fullName evidence="2">Uncharacterized protein</fullName>
    </submittedName>
</protein>